<protein>
    <submittedName>
        <fullName evidence="1">Uncharacterized protein</fullName>
    </submittedName>
</protein>
<proteinExistence type="predicted"/>
<dbReference type="OrthoDB" id="4227485at2759"/>
<dbReference type="EMBL" id="ML986704">
    <property type="protein sequence ID" value="KAF2259650.1"/>
    <property type="molecule type" value="Genomic_DNA"/>
</dbReference>
<reference evidence="2" key="1">
    <citation type="journal article" date="2020" name="Stud. Mycol.">
        <title>101 Dothideomycetes genomes: A test case for predicting lifestyles and emergence of pathogens.</title>
        <authorList>
            <person name="Haridas S."/>
            <person name="Albert R."/>
            <person name="Binder M."/>
            <person name="Bloem J."/>
            <person name="LaButti K."/>
            <person name="Salamov A."/>
            <person name="Andreopoulos B."/>
            <person name="Baker S."/>
            <person name="Barry K."/>
            <person name="Bills G."/>
            <person name="Bluhm B."/>
            <person name="Cannon C."/>
            <person name="Castanera R."/>
            <person name="Culley D."/>
            <person name="Daum C."/>
            <person name="Ezra D."/>
            <person name="Gonzalez J."/>
            <person name="Henrissat B."/>
            <person name="Kuo A."/>
            <person name="Liang C."/>
            <person name="Lipzen A."/>
            <person name="Lutzoni F."/>
            <person name="Magnuson J."/>
            <person name="Mondo S."/>
            <person name="Nolan M."/>
            <person name="Ohm R."/>
            <person name="Pangilinan J."/>
            <person name="Park H.-J."/>
            <person name="Ramirez L."/>
            <person name="Alfaro M."/>
            <person name="Sun H."/>
            <person name="Tritt A."/>
            <person name="Yoshinaga Y."/>
            <person name="Zwiers L.-H."/>
            <person name="Turgeon B."/>
            <person name="Goodwin S."/>
            <person name="Spatafora J."/>
            <person name="Crous P."/>
            <person name="Grigoriev I."/>
        </authorList>
    </citation>
    <scope>NUCLEOTIDE SEQUENCE [LARGE SCALE GENOMIC DNA]</scope>
    <source>
        <strain evidence="2">CBS 304.66</strain>
    </source>
</reference>
<organism evidence="1 2">
    <name type="scientific">Lojkania enalia</name>
    <dbReference type="NCBI Taxonomy" id="147567"/>
    <lineage>
        <taxon>Eukaryota</taxon>
        <taxon>Fungi</taxon>
        <taxon>Dikarya</taxon>
        <taxon>Ascomycota</taxon>
        <taxon>Pezizomycotina</taxon>
        <taxon>Dothideomycetes</taxon>
        <taxon>Pleosporomycetidae</taxon>
        <taxon>Pleosporales</taxon>
        <taxon>Pleosporales incertae sedis</taxon>
        <taxon>Lojkania</taxon>
    </lineage>
</organism>
<sequence>GIARLELDDLDFGFALRQKEHREKSKRAQAHLLDVFALGGCRREEEENFIDAIVETSVFESAVESAGLCKETFKAITSEAKLRPSELPKLRISRPVDCLNGLHRVAAAKNFLDRNDRWWIVRLYSKGTETFHRTVKLKLLIGDTATRLVESFAHEQRYSDGTIFRNIRRYHLLNDAESENRWWAHLTNTKRKDLRQLMKNNLIIAAFDRLLDFPGLWTPIQLGTLHRLHGLRCPEELNTYLQHIEAIWSCMVPSNSRRYVDTVTVQHLESCAPGVSENDERRVTFLMESNQIFATLPDEPGIKNEILQSIKSVRCLIPSLRTFFENQKYLEPCCIILRTLLGESEKRSIWKGFSANYFRPPELYVQYSEQSTRTFSLSESSVISFHAGKAIGYLQLWLFCLRHFPEMTSIAPKMTPGMKKQRRDHNPALWQKLGRLAVALGFRTPPALQLAAQSPDRENAMQFLQSARPSW</sequence>
<dbReference type="Pfam" id="PF12520">
    <property type="entry name" value="DUF3723"/>
    <property type="match status" value="1"/>
</dbReference>
<dbReference type="AlphaFoldDB" id="A0A9P4MW04"/>
<keyword evidence="2" id="KW-1185">Reference proteome</keyword>
<feature type="non-terminal residue" evidence="1">
    <location>
        <position position="1"/>
    </location>
</feature>
<gene>
    <name evidence="1" type="ORF">CC78DRAFT_410437</name>
</gene>
<evidence type="ECO:0000313" key="2">
    <source>
        <dbReference type="Proteomes" id="UP000800093"/>
    </source>
</evidence>
<dbReference type="Proteomes" id="UP000800093">
    <property type="component" value="Unassembled WGS sequence"/>
</dbReference>
<comment type="caution">
    <text evidence="1">The sequence shown here is derived from an EMBL/GenBank/DDBJ whole genome shotgun (WGS) entry which is preliminary data.</text>
</comment>
<name>A0A9P4MW04_9PLEO</name>
<accession>A0A9P4MW04</accession>
<dbReference type="InterPro" id="IPR022198">
    <property type="entry name" value="DUF3723"/>
</dbReference>
<feature type="non-terminal residue" evidence="1">
    <location>
        <position position="471"/>
    </location>
</feature>
<evidence type="ECO:0000313" key="1">
    <source>
        <dbReference type="EMBL" id="KAF2259650.1"/>
    </source>
</evidence>